<sequence length="149" mass="16500">MSFDNLDFAIDNEVSGSFTTVIDLLGKVDDKIEKLAAEVSQQGLSMASVSQKLFVIEASCASLMKRTGSRQPCLFCSKEQNKDGHISGRCHQYPDVIIRALRVAELSLCRQSLKDRHEHACAVRCVLLCPNRNGPAPRGPPALIKRRKF</sequence>
<evidence type="ECO:0000313" key="2">
    <source>
        <dbReference type="Proteomes" id="UP000024635"/>
    </source>
</evidence>
<dbReference type="OrthoDB" id="10537604at2759"/>
<name>A0A016UVT4_9BILA</name>
<organism evidence="1 2">
    <name type="scientific">Ancylostoma ceylanicum</name>
    <dbReference type="NCBI Taxonomy" id="53326"/>
    <lineage>
        <taxon>Eukaryota</taxon>
        <taxon>Metazoa</taxon>
        <taxon>Ecdysozoa</taxon>
        <taxon>Nematoda</taxon>
        <taxon>Chromadorea</taxon>
        <taxon>Rhabditida</taxon>
        <taxon>Rhabditina</taxon>
        <taxon>Rhabditomorpha</taxon>
        <taxon>Strongyloidea</taxon>
        <taxon>Ancylostomatidae</taxon>
        <taxon>Ancylostomatinae</taxon>
        <taxon>Ancylostoma</taxon>
    </lineage>
</organism>
<reference evidence="2" key="1">
    <citation type="journal article" date="2015" name="Nat. Genet.">
        <title>The genome and transcriptome of the zoonotic hookworm Ancylostoma ceylanicum identify infection-specific gene families.</title>
        <authorList>
            <person name="Schwarz E.M."/>
            <person name="Hu Y."/>
            <person name="Antoshechkin I."/>
            <person name="Miller M.M."/>
            <person name="Sternberg P.W."/>
            <person name="Aroian R.V."/>
        </authorList>
    </citation>
    <scope>NUCLEOTIDE SEQUENCE</scope>
    <source>
        <strain evidence="2">HY135</strain>
    </source>
</reference>
<dbReference type="EMBL" id="JARK01001361">
    <property type="protein sequence ID" value="EYC19101.1"/>
    <property type="molecule type" value="Genomic_DNA"/>
</dbReference>
<dbReference type="Proteomes" id="UP000024635">
    <property type="component" value="Unassembled WGS sequence"/>
</dbReference>
<accession>A0A016UVT4</accession>
<protein>
    <submittedName>
        <fullName evidence="1">Uncharacterized protein</fullName>
    </submittedName>
</protein>
<keyword evidence="2" id="KW-1185">Reference proteome</keyword>
<evidence type="ECO:0000313" key="1">
    <source>
        <dbReference type="EMBL" id="EYC19101.1"/>
    </source>
</evidence>
<dbReference type="AlphaFoldDB" id="A0A016UVT4"/>
<comment type="caution">
    <text evidence="1">The sequence shown here is derived from an EMBL/GenBank/DDBJ whole genome shotgun (WGS) entry which is preliminary data.</text>
</comment>
<proteinExistence type="predicted"/>
<gene>
    <name evidence="1" type="primary">Acey_s0025.g1173</name>
    <name evidence="1" type="ORF">Y032_0025g1173</name>
</gene>